<gene>
    <name evidence="7" type="ORF">Cgig2_004670</name>
</gene>
<protein>
    <recommendedName>
        <fullName evidence="6">BED-type domain-containing protein</fullName>
    </recommendedName>
</protein>
<evidence type="ECO:0000313" key="7">
    <source>
        <dbReference type="EMBL" id="KAJ8434199.1"/>
    </source>
</evidence>
<feature type="region of interest" description="Disordered" evidence="5">
    <location>
        <begin position="293"/>
        <end position="370"/>
    </location>
</feature>
<feature type="compositionally biased region" description="Gly residues" evidence="5">
    <location>
        <begin position="326"/>
        <end position="335"/>
    </location>
</feature>
<feature type="region of interest" description="Disordered" evidence="5">
    <location>
        <begin position="115"/>
        <end position="145"/>
    </location>
</feature>
<keyword evidence="2 4" id="KW-0863">Zinc-finger</keyword>
<name>A0A9Q1K0C1_9CARY</name>
<evidence type="ECO:0000259" key="6">
    <source>
        <dbReference type="PROSITE" id="PS50808"/>
    </source>
</evidence>
<dbReference type="GO" id="GO:0003677">
    <property type="term" value="F:DNA binding"/>
    <property type="evidence" value="ECO:0007669"/>
    <property type="project" value="InterPro"/>
</dbReference>
<dbReference type="PANTHER" id="PTHR46951:SF2">
    <property type="entry name" value="BED-TYPE DOMAIN-CONTAINING PROTEIN"/>
    <property type="match status" value="1"/>
</dbReference>
<keyword evidence="3" id="KW-0862">Zinc</keyword>
<sequence>MHCKFCGKIIKGEITRLKQHLAHKAGDVSPCPKVSAEVKIDMNKLLQEFKEKKTDKIRRTRDLEQEIARSINRIDVDEDDDEDDDQLAFARYQSQQQHQLHHDQQVFRASRGRFYDEGGSSQATQAPMHRSATVREGGSRKGLMAFTPLSTPAERLKVVKIDLEKGRTKTKQSKVNASWMKTAKRKLIKTFGRYYFNPEYMYREHEQAPNEAEIRAGGQRVIIRLEPNIETQITTMNQLFLYRQGQDTFGIPLAQRAVKNTMSEKERPVFEGHDLHWLYVDGREEDDIMNIDDDEDRQLGGGQQSQGTPNSGSGGNLSPPSTADGSGDGGNGGNRGVNDIGTSQSSRPSSRGINSTMSYHNSRRGEEYEEETIAHTYRRLRKVKDKASKAPPDYDNQVAHRCPDEQQMPSTFTTPANCNWSCGSDSYDAGPYNYGYDQTNAD</sequence>
<comment type="caution">
    <text evidence="7">The sequence shown here is derived from an EMBL/GenBank/DDBJ whole genome shotgun (WGS) entry which is preliminary data.</text>
</comment>
<feature type="compositionally biased region" description="Low complexity" evidence="5">
    <location>
        <begin position="307"/>
        <end position="325"/>
    </location>
</feature>
<dbReference type="GO" id="GO:0008270">
    <property type="term" value="F:zinc ion binding"/>
    <property type="evidence" value="ECO:0007669"/>
    <property type="project" value="UniProtKB-KW"/>
</dbReference>
<evidence type="ECO:0000256" key="1">
    <source>
        <dbReference type="ARBA" id="ARBA00022723"/>
    </source>
</evidence>
<keyword evidence="1" id="KW-0479">Metal-binding</keyword>
<dbReference type="InterPro" id="IPR003656">
    <property type="entry name" value="Znf_BED"/>
</dbReference>
<feature type="compositionally biased region" description="Polar residues" evidence="5">
    <location>
        <begin position="342"/>
        <end position="360"/>
    </location>
</feature>
<keyword evidence="8" id="KW-1185">Reference proteome</keyword>
<evidence type="ECO:0000256" key="4">
    <source>
        <dbReference type="PROSITE-ProRule" id="PRU00027"/>
    </source>
</evidence>
<dbReference type="AlphaFoldDB" id="A0A9Q1K0C1"/>
<dbReference type="Proteomes" id="UP001153076">
    <property type="component" value="Unassembled WGS sequence"/>
</dbReference>
<evidence type="ECO:0000256" key="2">
    <source>
        <dbReference type="ARBA" id="ARBA00022771"/>
    </source>
</evidence>
<dbReference type="OrthoDB" id="1416487at2759"/>
<evidence type="ECO:0000313" key="8">
    <source>
        <dbReference type="Proteomes" id="UP001153076"/>
    </source>
</evidence>
<evidence type="ECO:0000256" key="5">
    <source>
        <dbReference type="SAM" id="MobiDB-lite"/>
    </source>
</evidence>
<proteinExistence type="predicted"/>
<reference evidence="7" key="1">
    <citation type="submission" date="2022-04" db="EMBL/GenBank/DDBJ databases">
        <title>Carnegiea gigantea Genome sequencing and assembly v2.</title>
        <authorList>
            <person name="Copetti D."/>
            <person name="Sanderson M.J."/>
            <person name="Burquez A."/>
            <person name="Wojciechowski M.F."/>
        </authorList>
    </citation>
    <scope>NUCLEOTIDE SEQUENCE</scope>
    <source>
        <strain evidence="7">SGP5-SGP5p</strain>
        <tissue evidence="7">Aerial part</tissue>
    </source>
</reference>
<feature type="domain" description="BED-type" evidence="6">
    <location>
        <begin position="1"/>
        <end position="38"/>
    </location>
</feature>
<dbReference type="EMBL" id="JAKOGI010000494">
    <property type="protein sequence ID" value="KAJ8434199.1"/>
    <property type="molecule type" value="Genomic_DNA"/>
</dbReference>
<dbReference type="PANTHER" id="PTHR46951">
    <property type="entry name" value="BED-TYPE DOMAIN-CONTAINING PROTEIN"/>
    <property type="match status" value="1"/>
</dbReference>
<evidence type="ECO:0000256" key="3">
    <source>
        <dbReference type="ARBA" id="ARBA00022833"/>
    </source>
</evidence>
<dbReference type="PROSITE" id="PS50808">
    <property type="entry name" value="ZF_BED"/>
    <property type="match status" value="1"/>
</dbReference>
<accession>A0A9Q1K0C1</accession>
<organism evidence="7 8">
    <name type="scientific">Carnegiea gigantea</name>
    <dbReference type="NCBI Taxonomy" id="171969"/>
    <lineage>
        <taxon>Eukaryota</taxon>
        <taxon>Viridiplantae</taxon>
        <taxon>Streptophyta</taxon>
        <taxon>Embryophyta</taxon>
        <taxon>Tracheophyta</taxon>
        <taxon>Spermatophyta</taxon>
        <taxon>Magnoliopsida</taxon>
        <taxon>eudicotyledons</taxon>
        <taxon>Gunneridae</taxon>
        <taxon>Pentapetalae</taxon>
        <taxon>Caryophyllales</taxon>
        <taxon>Cactineae</taxon>
        <taxon>Cactaceae</taxon>
        <taxon>Cactoideae</taxon>
        <taxon>Echinocereeae</taxon>
        <taxon>Carnegiea</taxon>
    </lineage>
</organism>